<dbReference type="EC" id="3.1.3.48" evidence="2"/>
<feature type="region of interest" description="Disordered" evidence="5">
    <location>
        <begin position="52"/>
        <end position="106"/>
    </location>
</feature>
<comment type="similarity">
    <text evidence="1">Belongs to the protein-tyrosine phosphatase family. Non-receptor class dual specificity subfamily.</text>
</comment>
<evidence type="ECO:0000313" key="7">
    <source>
        <dbReference type="EMBL" id="KAK7460457.1"/>
    </source>
</evidence>
<protein>
    <recommendedName>
        <fullName evidence="2">protein-tyrosine-phosphatase</fullName>
        <ecNumber evidence="2">3.1.3.48</ecNumber>
    </recommendedName>
</protein>
<keyword evidence="8" id="KW-1185">Reference proteome</keyword>
<keyword evidence="3" id="KW-0378">Hydrolase</keyword>
<evidence type="ECO:0000313" key="6">
    <source>
        <dbReference type="EMBL" id="KAK7441800.1"/>
    </source>
</evidence>
<evidence type="ECO:0000256" key="2">
    <source>
        <dbReference type="ARBA" id="ARBA00013064"/>
    </source>
</evidence>
<evidence type="ECO:0000313" key="8">
    <source>
        <dbReference type="Proteomes" id="UP001498398"/>
    </source>
</evidence>
<dbReference type="Proteomes" id="UP001498398">
    <property type="component" value="Unassembled WGS sequence"/>
</dbReference>
<sequence>MLANLAQSSQSSILPASIGPVPRSRIRCKMCRQVLATREDMLDHGQLRPAVVTKAESSAAETPSPILNSDKTDQATQDASETIVTSSSDAASEGSNTPVTTSPGTVASPGVTNAPILLNPKCSGYFVEPLKWMEPFLESGDVAGKVICPNKRCGAKLGNYDWAGVSCGCREWVTPGFCINRSKVDEVV</sequence>
<dbReference type="EMBL" id="JBANRG010000061">
    <property type="protein sequence ID" value="KAK7441800.1"/>
    <property type="molecule type" value="Genomic_DNA"/>
</dbReference>
<evidence type="ECO:0000256" key="5">
    <source>
        <dbReference type="SAM" id="MobiDB-lite"/>
    </source>
</evidence>
<accession>A0ABR1IYB8</accession>
<dbReference type="EMBL" id="JBANRG010000015">
    <property type="protein sequence ID" value="KAK7460457.1"/>
    <property type="molecule type" value="Genomic_DNA"/>
</dbReference>
<reference evidence="6 8" key="1">
    <citation type="submission" date="2024-01" db="EMBL/GenBank/DDBJ databases">
        <title>A draft genome for the cacao thread blight pathogen Marasmiellus scandens.</title>
        <authorList>
            <person name="Baruah I.K."/>
            <person name="Leung J."/>
            <person name="Bukari Y."/>
            <person name="Amoako-Attah I."/>
            <person name="Meinhardt L.W."/>
            <person name="Bailey B.A."/>
            <person name="Cohen S.P."/>
        </authorList>
    </citation>
    <scope>NUCLEOTIDE SEQUENCE [LARGE SCALE GENOMIC DNA]</scope>
    <source>
        <strain evidence="6 8">GH-19</strain>
    </source>
</reference>
<gene>
    <name evidence="6" type="primary">YVH1_2</name>
    <name evidence="7" type="synonym">YVH1_1</name>
    <name evidence="7" type="ORF">VKT23_009178</name>
    <name evidence="6" type="ORF">VKT23_016462</name>
</gene>
<evidence type="ECO:0000256" key="4">
    <source>
        <dbReference type="ARBA" id="ARBA00022912"/>
    </source>
</evidence>
<name>A0ABR1IYB8_9AGAR</name>
<evidence type="ECO:0000256" key="3">
    <source>
        <dbReference type="ARBA" id="ARBA00022801"/>
    </source>
</evidence>
<evidence type="ECO:0000256" key="1">
    <source>
        <dbReference type="ARBA" id="ARBA00008601"/>
    </source>
</evidence>
<organism evidence="6 8">
    <name type="scientific">Marasmiellus scandens</name>
    <dbReference type="NCBI Taxonomy" id="2682957"/>
    <lineage>
        <taxon>Eukaryota</taxon>
        <taxon>Fungi</taxon>
        <taxon>Dikarya</taxon>
        <taxon>Basidiomycota</taxon>
        <taxon>Agaricomycotina</taxon>
        <taxon>Agaricomycetes</taxon>
        <taxon>Agaricomycetidae</taxon>
        <taxon>Agaricales</taxon>
        <taxon>Marasmiineae</taxon>
        <taxon>Omphalotaceae</taxon>
        <taxon>Marasmiellus</taxon>
    </lineage>
</organism>
<dbReference type="PANTHER" id="PTHR45848">
    <property type="entry name" value="DUAL SPECIFICITY PROTEIN PHOSPHATASE 12 FAMILY MEMBER"/>
    <property type="match status" value="1"/>
</dbReference>
<feature type="compositionally biased region" description="Polar residues" evidence="5">
    <location>
        <begin position="55"/>
        <end position="105"/>
    </location>
</feature>
<dbReference type="PANTHER" id="PTHR45848:SF4">
    <property type="entry name" value="DUAL SPECIFICITY PROTEIN PHOSPHATASE 12"/>
    <property type="match status" value="1"/>
</dbReference>
<proteinExistence type="inferred from homology"/>
<comment type="caution">
    <text evidence="6">The sequence shown here is derived from an EMBL/GenBank/DDBJ whole genome shotgun (WGS) entry which is preliminary data.</text>
</comment>
<keyword evidence="4" id="KW-0904">Protein phosphatase</keyword>